<feature type="compositionally biased region" description="Acidic residues" evidence="1">
    <location>
        <begin position="28"/>
        <end position="40"/>
    </location>
</feature>
<feature type="region of interest" description="Disordered" evidence="1">
    <location>
        <begin position="21"/>
        <end position="48"/>
    </location>
</feature>
<gene>
    <name evidence="2" type="ORF">QBC37DRAFT_73619</name>
</gene>
<dbReference type="EMBL" id="MU858046">
    <property type="protein sequence ID" value="KAK4219912.1"/>
    <property type="molecule type" value="Genomic_DNA"/>
</dbReference>
<reference evidence="2" key="1">
    <citation type="journal article" date="2023" name="Mol. Phylogenet. Evol.">
        <title>Genome-scale phylogeny and comparative genomics of the fungal order Sordariales.</title>
        <authorList>
            <person name="Hensen N."/>
            <person name="Bonometti L."/>
            <person name="Westerberg I."/>
            <person name="Brannstrom I.O."/>
            <person name="Guillou S."/>
            <person name="Cros-Aarteil S."/>
            <person name="Calhoun S."/>
            <person name="Haridas S."/>
            <person name="Kuo A."/>
            <person name="Mondo S."/>
            <person name="Pangilinan J."/>
            <person name="Riley R."/>
            <person name="LaButti K."/>
            <person name="Andreopoulos B."/>
            <person name="Lipzen A."/>
            <person name="Chen C."/>
            <person name="Yan M."/>
            <person name="Daum C."/>
            <person name="Ng V."/>
            <person name="Clum A."/>
            <person name="Steindorff A."/>
            <person name="Ohm R.A."/>
            <person name="Martin F."/>
            <person name="Silar P."/>
            <person name="Natvig D.O."/>
            <person name="Lalanne C."/>
            <person name="Gautier V."/>
            <person name="Ament-Velasquez S.L."/>
            <person name="Kruys A."/>
            <person name="Hutchinson M.I."/>
            <person name="Powell A.J."/>
            <person name="Barry K."/>
            <person name="Miller A.N."/>
            <person name="Grigoriev I.V."/>
            <person name="Debuchy R."/>
            <person name="Gladieux P."/>
            <person name="Hiltunen Thoren M."/>
            <person name="Johannesson H."/>
        </authorList>
    </citation>
    <scope>NUCLEOTIDE SEQUENCE</scope>
    <source>
        <strain evidence="2">PSN293</strain>
    </source>
</reference>
<comment type="caution">
    <text evidence="2">The sequence shown here is derived from an EMBL/GenBank/DDBJ whole genome shotgun (WGS) entry which is preliminary data.</text>
</comment>
<reference evidence="2" key="2">
    <citation type="submission" date="2023-05" db="EMBL/GenBank/DDBJ databases">
        <authorList>
            <consortium name="Lawrence Berkeley National Laboratory"/>
            <person name="Steindorff A."/>
            <person name="Hensen N."/>
            <person name="Bonometti L."/>
            <person name="Westerberg I."/>
            <person name="Brannstrom I.O."/>
            <person name="Guillou S."/>
            <person name="Cros-Aarteil S."/>
            <person name="Calhoun S."/>
            <person name="Haridas S."/>
            <person name="Kuo A."/>
            <person name="Mondo S."/>
            <person name="Pangilinan J."/>
            <person name="Riley R."/>
            <person name="Labutti K."/>
            <person name="Andreopoulos B."/>
            <person name="Lipzen A."/>
            <person name="Chen C."/>
            <person name="Yanf M."/>
            <person name="Daum C."/>
            <person name="Ng V."/>
            <person name="Clum A."/>
            <person name="Ohm R."/>
            <person name="Martin F."/>
            <person name="Silar P."/>
            <person name="Natvig D."/>
            <person name="Lalanne C."/>
            <person name="Gautier V."/>
            <person name="Ament-Velasquez S.L."/>
            <person name="Kruys A."/>
            <person name="Hutchinson M.I."/>
            <person name="Powell A.J."/>
            <person name="Barry K."/>
            <person name="Miller A.N."/>
            <person name="Grigoriev I.V."/>
            <person name="Debuchy R."/>
            <person name="Gladieux P."/>
            <person name="Thoren M.H."/>
            <person name="Johannesson H."/>
        </authorList>
    </citation>
    <scope>NUCLEOTIDE SEQUENCE</scope>
    <source>
        <strain evidence="2">PSN293</strain>
    </source>
</reference>
<feature type="region of interest" description="Disordered" evidence="1">
    <location>
        <begin position="227"/>
        <end position="277"/>
    </location>
</feature>
<evidence type="ECO:0000313" key="2">
    <source>
        <dbReference type="EMBL" id="KAK4219912.1"/>
    </source>
</evidence>
<evidence type="ECO:0000256" key="1">
    <source>
        <dbReference type="SAM" id="MobiDB-lite"/>
    </source>
</evidence>
<proteinExistence type="predicted"/>
<protein>
    <submittedName>
        <fullName evidence="2">Uncharacterized protein</fullName>
    </submittedName>
</protein>
<sequence>MGLDHPSVRDAGAGLNEILDDRGAHADVDEEGDCEDEADDCSSHYSTNQEEEANITIRAISSYGPGNILATPQDLSLKPGAHLPEEEKDHLISAGFVARISGHDLQTVLGWARTGSLFLKLEFHLTGNDLPRFTLRVKVVENQHEDISLSGGLGFALRLLKFVKTMDLDGSVSRKPPCPPPIAKRRLHHLRAANQRHQKVVGLRRQPRPFSSSDLERLERIHQSQAACIQSQTAPPPLSSSLSSLGETDDQDSVFSFSDQTEDSMEAPPLTTATTATSSYDACPEYPRILEDFSENFAETYSLLPGLKRQELPVDPFEQQKMRAEAMYAHNGDTSGLVSVMALATAQPLSSHPESFWYPQQH</sequence>
<organism evidence="2 3">
    <name type="scientific">Rhypophila decipiens</name>
    <dbReference type="NCBI Taxonomy" id="261697"/>
    <lineage>
        <taxon>Eukaryota</taxon>
        <taxon>Fungi</taxon>
        <taxon>Dikarya</taxon>
        <taxon>Ascomycota</taxon>
        <taxon>Pezizomycotina</taxon>
        <taxon>Sordariomycetes</taxon>
        <taxon>Sordariomycetidae</taxon>
        <taxon>Sordariales</taxon>
        <taxon>Naviculisporaceae</taxon>
        <taxon>Rhypophila</taxon>
    </lineage>
</organism>
<evidence type="ECO:0000313" key="3">
    <source>
        <dbReference type="Proteomes" id="UP001301769"/>
    </source>
</evidence>
<keyword evidence="3" id="KW-1185">Reference proteome</keyword>
<dbReference type="AlphaFoldDB" id="A0AAN6YPA9"/>
<dbReference type="Proteomes" id="UP001301769">
    <property type="component" value="Unassembled WGS sequence"/>
</dbReference>
<accession>A0AAN6YPA9</accession>
<name>A0AAN6YPA9_9PEZI</name>